<evidence type="ECO:0000256" key="1">
    <source>
        <dbReference type="ARBA" id="ARBA00006484"/>
    </source>
</evidence>
<dbReference type="Pfam" id="PF13561">
    <property type="entry name" value="adh_short_C2"/>
    <property type="match status" value="1"/>
</dbReference>
<dbReference type="Proteomes" id="UP000061546">
    <property type="component" value="Chromosome"/>
</dbReference>
<dbReference type="FunFam" id="3.40.50.720:FF:000084">
    <property type="entry name" value="Short-chain dehydrogenase reductase"/>
    <property type="match status" value="1"/>
</dbReference>
<proteinExistence type="inferred from homology"/>
<dbReference type="EMBL" id="CP012559">
    <property type="protein sequence ID" value="ALB28136.1"/>
    <property type="molecule type" value="Genomic_DNA"/>
</dbReference>
<dbReference type="RefSeq" id="WP_041499798.1">
    <property type="nucleotide sequence ID" value="NZ_BJDV01000014.1"/>
</dbReference>
<dbReference type="GO" id="GO:0016491">
    <property type="term" value="F:oxidoreductase activity"/>
    <property type="evidence" value="ECO:0007669"/>
    <property type="project" value="UniProtKB-KW"/>
</dbReference>
<gene>
    <name evidence="3" type="ORF">JP39_01370</name>
</gene>
<accession>A0A0K2LA22</accession>
<comment type="similarity">
    <text evidence="1">Belongs to the short-chain dehydrogenases/reductases (SDR) family.</text>
</comment>
<sequence>MELGLKGKNAIVTGGATGLGQQFVIALANEGVNVAFTYYSESEHPEKTEKLVAEKTDVKAYGIKADLSQESGCREFFKQAKEKLSKIDILVNNAGIWLTGHVDEISVKDWDRQLETNLRAPFILSQEFIRDANSMNHGGHIINITSQAAYYGSTTGHSHYAASKAGLIAFAASLAREQAKNGINVINLCIGIMHTRMIQANLDKDPNYYVNRIPMGRVVEPEEVAKMGTLFASDIYSYMTGATVDLTGGMLMH</sequence>
<keyword evidence="2" id="KW-0560">Oxidoreductase</keyword>
<dbReference type="PANTHER" id="PTHR42879">
    <property type="entry name" value="3-OXOACYL-(ACYL-CARRIER-PROTEIN) REDUCTASE"/>
    <property type="match status" value="1"/>
</dbReference>
<reference evidence="3 4" key="1">
    <citation type="submission" date="2015-08" db="EMBL/GenBank/DDBJ databases">
        <title>Genomic sequence of Lactobacillus heilongjiangensis DSM 28069, isolated from Chinese traditional pickle.</title>
        <authorList>
            <person name="Jiang X."/>
            <person name="Zheng B."/>
            <person name="Cheng H."/>
        </authorList>
    </citation>
    <scope>NUCLEOTIDE SEQUENCE [LARGE SCALE GENOMIC DNA]</scope>
    <source>
        <strain evidence="3 4">DSM 28069</strain>
    </source>
</reference>
<dbReference type="SUPFAM" id="SSF51735">
    <property type="entry name" value="NAD(P)-binding Rossmann-fold domains"/>
    <property type="match status" value="1"/>
</dbReference>
<dbReference type="AlphaFoldDB" id="A0A0K2LA22"/>
<dbReference type="InterPro" id="IPR002347">
    <property type="entry name" value="SDR_fam"/>
</dbReference>
<dbReference type="InterPro" id="IPR036291">
    <property type="entry name" value="NAD(P)-bd_dom_sf"/>
</dbReference>
<dbReference type="OrthoDB" id="9803333at2"/>
<organism evidence="3 4">
    <name type="scientific">Companilactobacillus heilongjiangensis</name>
    <dbReference type="NCBI Taxonomy" id="1074467"/>
    <lineage>
        <taxon>Bacteria</taxon>
        <taxon>Bacillati</taxon>
        <taxon>Bacillota</taxon>
        <taxon>Bacilli</taxon>
        <taxon>Lactobacillales</taxon>
        <taxon>Lactobacillaceae</taxon>
        <taxon>Companilactobacillus</taxon>
    </lineage>
</organism>
<keyword evidence="4" id="KW-1185">Reference proteome</keyword>
<evidence type="ECO:0000313" key="4">
    <source>
        <dbReference type="Proteomes" id="UP000061546"/>
    </source>
</evidence>
<dbReference type="STRING" id="1074467.JP39_01370"/>
<dbReference type="GO" id="GO:0008206">
    <property type="term" value="P:bile acid metabolic process"/>
    <property type="evidence" value="ECO:0007669"/>
    <property type="project" value="UniProtKB-ARBA"/>
</dbReference>
<dbReference type="KEGG" id="lhi:JP39_01370"/>
<dbReference type="PANTHER" id="PTHR42879:SF2">
    <property type="entry name" value="3-OXOACYL-[ACYL-CARRIER-PROTEIN] REDUCTASE FABG"/>
    <property type="match status" value="1"/>
</dbReference>
<evidence type="ECO:0000313" key="3">
    <source>
        <dbReference type="EMBL" id="ALB28136.1"/>
    </source>
</evidence>
<evidence type="ECO:0000256" key="2">
    <source>
        <dbReference type="ARBA" id="ARBA00023002"/>
    </source>
</evidence>
<dbReference type="PRINTS" id="PR00081">
    <property type="entry name" value="GDHRDH"/>
</dbReference>
<dbReference type="InterPro" id="IPR050259">
    <property type="entry name" value="SDR"/>
</dbReference>
<dbReference type="PRINTS" id="PR00080">
    <property type="entry name" value="SDRFAMILY"/>
</dbReference>
<dbReference type="CDD" id="cd05233">
    <property type="entry name" value="SDR_c"/>
    <property type="match status" value="1"/>
</dbReference>
<protein>
    <submittedName>
        <fullName evidence="3">3-oxoacyl-ACP reductase</fullName>
    </submittedName>
</protein>
<name>A0A0K2LA22_9LACO</name>
<dbReference type="Gene3D" id="3.40.50.720">
    <property type="entry name" value="NAD(P)-binding Rossmann-like Domain"/>
    <property type="match status" value="1"/>
</dbReference>